<comment type="caution">
    <text evidence="2">The sequence shown here is derived from an EMBL/GenBank/DDBJ whole genome shotgun (WGS) entry which is preliminary data.</text>
</comment>
<dbReference type="Proteomes" id="UP000663792">
    <property type="component" value="Unassembled WGS sequence"/>
</dbReference>
<gene>
    <name evidence="2" type="ORF">JL106_07670</name>
</gene>
<sequence>MAGKAECVVEREDQTVIRSPSTVGVVPSVVRLHRYVPLPPPSTGPVTRLGILRRDGRRCAYCGASGETVDHVVPRSRGGSHSWENCVACCLRCNRRKADRLLAELGWTLPFVPGPPGRRVRSGWIGQERDPAWEPWLAPVA</sequence>
<dbReference type="GO" id="GO:0008270">
    <property type="term" value="F:zinc ion binding"/>
    <property type="evidence" value="ECO:0007669"/>
    <property type="project" value="InterPro"/>
</dbReference>
<name>A0A938YFF3_9ACTN</name>
<dbReference type="GO" id="GO:0004519">
    <property type="term" value="F:endonuclease activity"/>
    <property type="evidence" value="ECO:0007669"/>
    <property type="project" value="UniProtKB-KW"/>
</dbReference>
<dbReference type="AlphaFoldDB" id="A0A938YFF3"/>
<feature type="domain" description="HNH nuclease" evidence="1">
    <location>
        <begin position="46"/>
        <end position="95"/>
    </location>
</feature>
<keyword evidence="2" id="KW-0255">Endonuclease</keyword>
<evidence type="ECO:0000313" key="3">
    <source>
        <dbReference type="Proteomes" id="UP000663792"/>
    </source>
</evidence>
<dbReference type="PANTHER" id="PTHR33877">
    <property type="entry name" value="SLL1193 PROTEIN"/>
    <property type="match status" value="1"/>
</dbReference>
<dbReference type="InterPro" id="IPR002711">
    <property type="entry name" value="HNH"/>
</dbReference>
<keyword evidence="2" id="KW-0540">Nuclease</keyword>
<proteinExistence type="predicted"/>
<dbReference type="Pfam" id="PF01844">
    <property type="entry name" value="HNH"/>
    <property type="match status" value="1"/>
</dbReference>
<dbReference type="CDD" id="cd00085">
    <property type="entry name" value="HNHc"/>
    <property type="match status" value="1"/>
</dbReference>
<protein>
    <submittedName>
        <fullName evidence="2">HNH endonuclease</fullName>
    </submittedName>
</protein>
<dbReference type="SMART" id="SM00507">
    <property type="entry name" value="HNHc"/>
    <property type="match status" value="1"/>
</dbReference>
<dbReference type="GO" id="GO:0003676">
    <property type="term" value="F:nucleic acid binding"/>
    <property type="evidence" value="ECO:0007669"/>
    <property type="project" value="InterPro"/>
</dbReference>
<dbReference type="PANTHER" id="PTHR33877:SF2">
    <property type="entry name" value="OS07G0170200 PROTEIN"/>
    <property type="match status" value="1"/>
</dbReference>
<dbReference type="InterPro" id="IPR052892">
    <property type="entry name" value="NA-targeting_endonuclease"/>
</dbReference>
<dbReference type="Gene3D" id="1.10.30.50">
    <property type="match status" value="1"/>
</dbReference>
<organism evidence="2 3">
    <name type="scientific">Nakamurella leprariae</name>
    <dbReference type="NCBI Taxonomy" id="2803911"/>
    <lineage>
        <taxon>Bacteria</taxon>
        <taxon>Bacillati</taxon>
        <taxon>Actinomycetota</taxon>
        <taxon>Actinomycetes</taxon>
        <taxon>Nakamurellales</taxon>
        <taxon>Nakamurellaceae</taxon>
        <taxon>Nakamurella</taxon>
    </lineage>
</organism>
<evidence type="ECO:0000313" key="2">
    <source>
        <dbReference type="EMBL" id="MBM9467159.1"/>
    </source>
</evidence>
<evidence type="ECO:0000259" key="1">
    <source>
        <dbReference type="SMART" id="SM00507"/>
    </source>
</evidence>
<keyword evidence="3" id="KW-1185">Reference proteome</keyword>
<keyword evidence="2" id="KW-0378">Hydrolase</keyword>
<dbReference type="EMBL" id="JAERWK010000010">
    <property type="protein sequence ID" value="MBM9467159.1"/>
    <property type="molecule type" value="Genomic_DNA"/>
</dbReference>
<dbReference type="InterPro" id="IPR003615">
    <property type="entry name" value="HNH_nuc"/>
</dbReference>
<reference evidence="2" key="1">
    <citation type="submission" date="2021-01" db="EMBL/GenBank/DDBJ databases">
        <title>YIM 132084 draft genome.</title>
        <authorList>
            <person name="An D."/>
        </authorList>
    </citation>
    <scope>NUCLEOTIDE SEQUENCE</scope>
    <source>
        <strain evidence="2">YIM 132084</strain>
    </source>
</reference>
<accession>A0A938YFF3</accession>